<reference evidence="2 3" key="1">
    <citation type="submission" date="2024-01" db="EMBL/GenBank/DDBJ databases">
        <title>A draft genome for the cacao thread blight pathogen Marasmiellus scandens.</title>
        <authorList>
            <person name="Baruah I.K."/>
            <person name="Leung J."/>
            <person name="Bukari Y."/>
            <person name="Amoako-Attah I."/>
            <person name="Meinhardt L.W."/>
            <person name="Bailey B.A."/>
            <person name="Cohen S.P."/>
        </authorList>
    </citation>
    <scope>NUCLEOTIDE SEQUENCE [LARGE SCALE GENOMIC DNA]</scope>
    <source>
        <strain evidence="2 3">GH-19</strain>
    </source>
</reference>
<evidence type="ECO:0000256" key="1">
    <source>
        <dbReference type="SAM" id="Phobius"/>
    </source>
</evidence>
<evidence type="ECO:0000313" key="3">
    <source>
        <dbReference type="Proteomes" id="UP001498398"/>
    </source>
</evidence>
<organism evidence="2 3">
    <name type="scientific">Marasmiellus scandens</name>
    <dbReference type="NCBI Taxonomy" id="2682957"/>
    <lineage>
        <taxon>Eukaryota</taxon>
        <taxon>Fungi</taxon>
        <taxon>Dikarya</taxon>
        <taxon>Basidiomycota</taxon>
        <taxon>Agaricomycotina</taxon>
        <taxon>Agaricomycetes</taxon>
        <taxon>Agaricomycetidae</taxon>
        <taxon>Agaricales</taxon>
        <taxon>Marasmiineae</taxon>
        <taxon>Omphalotaceae</taxon>
        <taxon>Marasmiellus</taxon>
    </lineage>
</organism>
<name>A0ABR1J1U6_9AGAR</name>
<evidence type="ECO:0008006" key="4">
    <source>
        <dbReference type="Google" id="ProtNLM"/>
    </source>
</evidence>
<comment type="caution">
    <text evidence="2">The sequence shown here is derived from an EMBL/GenBank/DDBJ whole genome shotgun (WGS) entry which is preliminary data.</text>
</comment>
<dbReference type="Proteomes" id="UP001498398">
    <property type="component" value="Unassembled WGS sequence"/>
</dbReference>
<keyword evidence="1" id="KW-1133">Transmembrane helix</keyword>
<keyword evidence="1" id="KW-0472">Membrane</keyword>
<feature type="transmembrane region" description="Helical" evidence="1">
    <location>
        <begin position="240"/>
        <end position="259"/>
    </location>
</feature>
<sequence>MSNSTLPNPYTPLAFLSPESAQSLRVATYLQMGAFGVFLSDICINLSSDYEILTKRKVGPPTIVYIISRVSTLVFEIMVSLLIGGATVDCKSMGIVIETAMFITKATTSLLSSLRVRAIYNGTPKVQRSFLLLWLINVAGDCLSFLVVRADQLPNVPIKMCYFVRIHRDLIAVAFFIRLLHDTLVFSAISYRLLTLSPVQERLEGGFNPKVTKIRDQIIEFFTGSNMPLFSKTLLKDGQLYYLVSTLSIVIVVVLVFVHAVEDNYLVFALTTYVAVFNSMACYVFRHVKLGRIREETISDSRPSTSHISGHFRMGLEHNPVSPFSVNLRRSEILSINEVKQNIASPEKALDIEKMQGSASSYGDHRSP</sequence>
<feature type="transmembrane region" description="Helical" evidence="1">
    <location>
        <begin position="265"/>
        <end position="285"/>
    </location>
</feature>
<dbReference type="EMBL" id="JBANRG010000053">
    <property type="protein sequence ID" value="KAK7443784.1"/>
    <property type="molecule type" value="Genomic_DNA"/>
</dbReference>
<keyword evidence="3" id="KW-1185">Reference proteome</keyword>
<evidence type="ECO:0000313" key="2">
    <source>
        <dbReference type="EMBL" id="KAK7443784.1"/>
    </source>
</evidence>
<feature type="transmembrane region" description="Helical" evidence="1">
    <location>
        <begin position="66"/>
        <end position="86"/>
    </location>
</feature>
<keyword evidence="1" id="KW-0812">Transmembrane</keyword>
<proteinExistence type="predicted"/>
<protein>
    <recommendedName>
        <fullName evidence="4">Gustatory receptor</fullName>
    </recommendedName>
</protein>
<accession>A0ABR1J1U6</accession>
<gene>
    <name evidence="2" type="ORF">VKT23_015565</name>
</gene>